<keyword evidence="1" id="KW-0812">Transmembrane</keyword>
<protein>
    <submittedName>
        <fullName evidence="2">(rape) hypothetical protein</fullName>
    </submittedName>
    <submittedName>
        <fullName evidence="3">BnaAnng35280D protein</fullName>
    </submittedName>
</protein>
<evidence type="ECO:0000313" key="3">
    <source>
        <dbReference type="EMBL" id="CDY70854.1"/>
    </source>
</evidence>
<evidence type="ECO:0000256" key="1">
    <source>
        <dbReference type="SAM" id="Phobius"/>
    </source>
</evidence>
<keyword evidence="1" id="KW-0472">Membrane</keyword>
<sequence length="84" mass="9334">MEARYVCSTSSSCGVPGPLPTAFVEAAWSHSRVCVRACCLSLFLLSYMVDQRVKKCYMFGICMLSIALFLFSKITIHGRLGFNL</sequence>
<reference evidence="2" key="3">
    <citation type="submission" date="2021-01" db="EMBL/GenBank/DDBJ databases">
        <authorList>
            <consortium name="Genoscope - CEA"/>
            <person name="William W."/>
        </authorList>
    </citation>
    <scope>NUCLEOTIDE SEQUENCE</scope>
</reference>
<organism evidence="3">
    <name type="scientific">Brassica napus</name>
    <name type="common">Rape</name>
    <dbReference type="NCBI Taxonomy" id="3708"/>
    <lineage>
        <taxon>Eukaryota</taxon>
        <taxon>Viridiplantae</taxon>
        <taxon>Streptophyta</taxon>
        <taxon>Embryophyta</taxon>
        <taxon>Tracheophyta</taxon>
        <taxon>Spermatophyta</taxon>
        <taxon>Magnoliopsida</taxon>
        <taxon>eudicotyledons</taxon>
        <taxon>Gunneridae</taxon>
        <taxon>Pentapetalae</taxon>
        <taxon>rosids</taxon>
        <taxon>malvids</taxon>
        <taxon>Brassicales</taxon>
        <taxon>Brassicaceae</taxon>
        <taxon>Brassiceae</taxon>
        <taxon>Brassica</taxon>
    </lineage>
</organism>
<keyword evidence="1" id="KW-1133">Transmembrane helix</keyword>
<gene>
    <name evidence="3" type="primary">BnaAnng35280D</name>
    <name evidence="2" type="ORF">DARMORV10_A03P61480.1</name>
    <name evidence="3" type="ORF">GSBRNA2T00007937001</name>
</gene>
<feature type="transmembrane region" description="Helical" evidence="1">
    <location>
        <begin position="56"/>
        <end position="76"/>
    </location>
</feature>
<dbReference type="PaxDb" id="3708-A0A078JVR8"/>
<dbReference type="Proteomes" id="UP001295469">
    <property type="component" value="Chromosome A03"/>
</dbReference>
<evidence type="ECO:0000313" key="2">
    <source>
        <dbReference type="EMBL" id="CAF2132704.1"/>
    </source>
</evidence>
<name>A0A078JVR8_BRANA</name>
<dbReference type="AlphaFoldDB" id="A0A078JVR8"/>
<dbReference type="Gramene" id="CDY70854">
    <property type="protein sequence ID" value="CDY70854"/>
    <property type="gene ID" value="GSBRNA2T00007937001"/>
</dbReference>
<dbReference type="EMBL" id="HG994357">
    <property type="protein sequence ID" value="CAF2132704.1"/>
    <property type="molecule type" value="Genomic_DNA"/>
</dbReference>
<reference evidence="3" key="1">
    <citation type="journal article" date="2014" name="Science">
        <title>Plant genetics. Early allopolyploid evolution in the post-Neolithic Brassica napus oilseed genome.</title>
        <authorList>
            <person name="Chalhoub B."/>
            <person name="Denoeud F."/>
            <person name="Liu S."/>
            <person name="Parkin I.A."/>
            <person name="Tang H."/>
            <person name="Wang X."/>
            <person name="Chiquet J."/>
            <person name="Belcram H."/>
            <person name="Tong C."/>
            <person name="Samans B."/>
            <person name="Correa M."/>
            <person name="Da Silva C."/>
            <person name="Just J."/>
            <person name="Falentin C."/>
            <person name="Koh C.S."/>
            <person name="Le Clainche I."/>
            <person name="Bernard M."/>
            <person name="Bento P."/>
            <person name="Noel B."/>
            <person name="Labadie K."/>
            <person name="Alberti A."/>
            <person name="Charles M."/>
            <person name="Arnaud D."/>
            <person name="Guo H."/>
            <person name="Daviaud C."/>
            <person name="Alamery S."/>
            <person name="Jabbari K."/>
            <person name="Zhao M."/>
            <person name="Edger P.P."/>
            <person name="Chelaifa H."/>
            <person name="Tack D."/>
            <person name="Lassalle G."/>
            <person name="Mestiri I."/>
            <person name="Schnel N."/>
            <person name="Le Paslier M.C."/>
            <person name="Fan G."/>
            <person name="Renault V."/>
            <person name="Bayer P.E."/>
            <person name="Golicz A.A."/>
            <person name="Manoli S."/>
            <person name="Lee T.H."/>
            <person name="Thi V.H."/>
            <person name="Chalabi S."/>
            <person name="Hu Q."/>
            <person name="Fan C."/>
            <person name="Tollenaere R."/>
            <person name="Lu Y."/>
            <person name="Battail C."/>
            <person name="Shen J."/>
            <person name="Sidebottom C.H."/>
            <person name="Wang X."/>
            <person name="Canaguier A."/>
            <person name="Chauveau A."/>
            <person name="Berard A."/>
            <person name="Deniot G."/>
            <person name="Guan M."/>
            <person name="Liu Z."/>
            <person name="Sun F."/>
            <person name="Lim Y.P."/>
            <person name="Lyons E."/>
            <person name="Town C.D."/>
            <person name="Bancroft I."/>
            <person name="Wang X."/>
            <person name="Meng J."/>
            <person name="Ma J."/>
            <person name="Pires J.C."/>
            <person name="King G.J."/>
            <person name="Brunel D."/>
            <person name="Delourme R."/>
            <person name="Renard M."/>
            <person name="Aury J.M."/>
            <person name="Adams K.L."/>
            <person name="Batley J."/>
            <person name="Snowdon R.J."/>
            <person name="Tost J."/>
            <person name="Edwards D."/>
            <person name="Zhou Y."/>
            <person name="Hua W."/>
            <person name="Sharpe A.G."/>
            <person name="Paterson A.H."/>
            <person name="Guan C."/>
            <person name="Wincker P."/>
        </authorList>
    </citation>
    <scope>NUCLEOTIDE SEQUENCE [LARGE SCALE GENOMIC DNA]</scope>
</reference>
<dbReference type="EMBL" id="LK043521">
    <property type="protein sequence ID" value="CDY70854.1"/>
    <property type="molecule type" value="Genomic_DNA"/>
</dbReference>
<accession>A0A078JVR8</accession>
<reference evidence="3" key="2">
    <citation type="submission" date="2014-06" db="EMBL/GenBank/DDBJ databases">
        <authorList>
            <person name="Genoscope - CEA"/>
        </authorList>
    </citation>
    <scope>NUCLEOTIDE SEQUENCE</scope>
</reference>
<proteinExistence type="predicted"/>